<evidence type="ECO:0000259" key="3">
    <source>
        <dbReference type="PROSITE" id="PS50893"/>
    </source>
</evidence>
<dbReference type="Proteomes" id="UP000005110">
    <property type="component" value="Chromosome"/>
</dbReference>
<evidence type="ECO:0000313" key="4">
    <source>
        <dbReference type="EMBL" id="EIW00180.1"/>
    </source>
</evidence>
<dbReference type="SMART" id="SM00382">
    <property type="entry name" value="AAA"/>
    <property type="match status" value="1"/>
</dbReference>
<evidence type="ECO:0000256" key="1">
    <source>
        <dbReference type="ARBA" id="ARBA00022741"/>
    </source>
</evidence>
<dbReference type="Pfam" id="PF00005">
    <property type="entry name" value="ABC_tran"/>
    <property type="match status" value="1"/>
</dbReference>
<dbReference type="InterPro" id="IPR027417">
    <property type="entry name" value="P-loop_NTPase"/>
</dbReference>
<dbReference type="GO" id="GO:0016887">
    <property type="term" value="F:ATP hydrolysis activity"/>
    <property type="evidence" value="ECO:0007669"/>
    <property type="project" value="InterPro"/>
</dbReference>
<dbReference type="PROSITE" id="PS00211">
    <property type="entry name" value="ABC_TRANSPORTER_1"/>
    <property type="match status" value="1"/>
</dbReference>
<dbReference type="AlphaFoldDB" id="I8R437"/>
<dbReference type="PANTHER" id="PTHR43394">
    <property type="entry name" value="ATP-DEPENDENT PERMEASE MDL1, MITOCHONDRIAL"/>
    <property type="match status" value="1"/>
</dbReference>
<sequence>MSAIKKGGKYALVGTSGAGKSTILKLLLKQYENYEGKILLDGIELRQIDKKDLFKIITLLHQNVFIFDGTVKDNITLFNDKYTDEEVIRAAKIAGLGPLLEKLPEGIYSDVGEGGKLLSGGERQRIAVARSIITNASILALDEATAALDNETAYLIEKTILEMKDITAIVVTHRLWSELLKKYDEIIVLKDGKVIESGKFDELLDRKGYFYSLFNIEKLDKVEEPVREEGIFVV</sequence>
<dbReference type="PATRIC" id="fig|880478.3.peg.2419"/>
<gene>
    <name evidence="4" type="ORF">ThesiDRAFT1_1220</name>
</gene>
<dbReference type="SUPFAM" id="SSF52540">
    <property type="entry name" value="P-loop containing nucleoside triphosphate hydrolases"/>
    <property type="match status" value="1"/>
</dbReference>
<proteinExistence type="predicted"/>
<dbReference type="RefSeq" id="WP_003871196.1">
    <property type="nucleotide sequence ID" value="NZ_CM001486.1"/>
</dbReference>
<dbReference type="HOGENOM" id="CLU_000604_1_9_9"/>
<evidence type="ECO:0000256" key="2">
    <source>
        <dbReference type="ARBA" id="ARBA00022840"/>
    </source>
</evidence>
<dbReference type="GO" id="GO:0005524">
    <property type="term" value="F:ATP binding"/>
    <property type="evidence" value="ECO:0007669"/>
    <property type="project" value="UniProtKB-KW"/>
</dbReference>
<protein>
    <submittedName>
        <fullName evidence="4">ABC-type bacteriocin/lantibiotic exporter with N-terminal double-glycine peptidase domain</fullName>
    </submittedName>
</protein>
<accession>I8R437</accession>
<reference evidence="4 5" key="1">
    <citation type="submission" date="2012-02" db="EMBL/GenBank/DDBJ databases">
        <title>Improved High-Quality Draft sequence of Thermoanaerobacter siderophilus SR4.</title>
        <authorList>
            <consortium name="US DOE Joint Genome Institute"/>
            <person name="Lucas S."/>
            <person name="Han J."/>
            <person name="Lapidus A."/>
            <person name="Cheng J.-F."/>
            <person name="Goodwin L."/>
            <person name="Pitluck S."/>
            <person name="Peters L."/>
            <person name="Detter J.C."/>
            <person name="Han C."/>
            <person name="Tapia R."/>
            <person name="Land M."/>
            <person name="Hauser L."/>
            <person name="Kyrpides N."/>
            <person name="Ivanova N."/>
            <person name="Pagani I."/>
            <person name="Hemme C."/>
            <person name="Woyke T."/>
        </authorList>
    </citation>
    <scope>NUCLEOTIDE SEQUENCE [LARGE SCALE GENOMIC DNA]</scope>
    <source>
        <strain evidence="4 5">SR4</strain>
    </source>
</reference>
<keyword evidence="2" id="KW-0067">ATP-binding</keyword>
<feature type="domain" description="ABC transporter" evidence="3">
    <location>
        <begin position="1"/>
        <end position="216"/>
    </location>
</feature>
<dbReference type="InterPro" id="IPR003593">
    <property type="entry name" value="AAA+_ATPase"/>
</dbReference>
<dbReference type="InterPro" id="IPR017871">
    <property type="entry name" value="ABC_transporter-like_CS"/>
</dbReference>
<dbReference type="EMBL" id="CM001486">
    <property type="protein sequence ID" value="EIW00180.1"/>
    <property type="molecule type" value="Genomic_DNA"/>
</dbReference>
<name>I8R437_9THEO</name>
<keyword evidence="1" id="KW-0547">Nucleotide-binding</keyword>
<dbReference type="PANTHER" id="PTHR43394:SF1">
    <property type="entry name" value="ATP-BINDING CASSETTE SUB-FAMILY B MEMBER 10, MITOCHONDRIAL"/>
    <property type="match status" value="1"/>
</dbReference>
<dbReference type="InterPro" id="IPR003439">
    <property type="entry name" value="ABC_transporter-like_ATP-bd"/>
</dbReference>
<organism evidence="4 5">
    <name type="scientific">Thermoanaerobacter siderophilus SR4</name>
    <dbReference type="NCBI Taxonomy" id="880478"/>
    <lineage>
        <taxon>Bacteria</taxon>
        <taxon>Bacillati</taxon>
        <taxon>Bacillota</taxon>
        <taxon>Clostridia</taxon>
        <taxon>Thermoanaerobacterales</taxon>
        <taxon>Thermoanaerobacteraceae</taxon>
        <taxon>Thermoanaerobacter</taxon>
    </lineage>
</organism>
<keyword evidence="5" id="KW-1185">Reference proteome</keyword>
<dbReference type="Gene3D" id="3.40.50.300">
    <property type="entry name" value="P-loop containing nucleotide triphosphate hydrolases"/>
    <property type="match status" value="1"/>
</dbReference>
<evidence type="ECO:0000313" key="5">
    <source>
        <dbReference type="Proteomes" id="UP000005110"/>
    </source>
</evidence>
<dbReference type="GO" id="GO:0015421">
    <property type="term" value="F:ABC-type oligopeptide transporter activity"/>
    <property type="evidence" value="ECO:0007669"/>
    <property type="project" value="TreeGrafter"/>
</dbReference>
<dbReference type="PROSITE" id="PS50893">
    <property type="entry name" value="ABC_TRANSPORTER_2"/>
    <property type="match status" value="1"/>
</dbReference>
<dbReference type="InterPro" id="IPR039421">
    <property type="entry name" value="Type_1_exporter"/>
</dbReference>